<evidence type="ECO:0000313" key="5">
    <source>
        <dbReference type="Proteomes" id="UP000824165"/>
    </source>
</evidence>
<dbReference type="Pfam" id="PF14310">
    <property type="entry name" value="Fn3-like"/>
    <property type="match status" value="1"/>
</dbReference>
<name>A0A9D1H3R0_9FIRM</name>
<evidence type="ECO:0000259" key="3">
    <source>
        <dbReference type="SMART" id="SM01217"/>
    </source>
</evidence>
<dbReference type="InterPro" id="IPR017853">
    <property type="entry name" value="GH"/>
</dbReference>
<sequence>MKKWARLRYSPCMPMGSDGRRITGCGAHRQLSREAAAEGMVLLKNNGGLLPFKDGRRIAVFGKAQYDYVKGGGGSGDVIVDHVTNIYDGLKIKESEGKIGVYDGLIDFYKAEIDKQYAEGKLPGMTTEPKIPEELLSKAASYTDTALITICRYSGEDWDRKGDPQDGDFYLSAEEEEMIADVLGKFKNIAVVINAGAQTDSEWFHSDDRISAALLAWQGGMEGGLATADVLCGDVTPSGKLVDTFAKRFVDYPSSESFAESDDYVKYYEDIYVGYRYFETVPGAAEKVNYPFGFGLSYTTFDISDVKAELDGDNIRVCASVTNTGNTDGKETVQVYYSAPQGVLGKPSRELASFKKTDTLKPGETRKVYMSFPVSLMASYDDTGKIQMSAYILEKGRYSFHVGNSVRNTVKADFEYVLDENTVTEQLTQQSAPSKLEKRMRADGTFEEMPSYKNNTERIAPAPINAEPPKEAAALIDVYEGKVSLDSFIKQLSDDELAGILYGQPNTGVANTSGMGNLEKYGIPNVMTADGPAGFRTAPSVDVTTTAFPCATALACTWNPDTVYKIGAAGAAEVKENNIGIWLTPAMNIHRNPLCGRNFEYFSEDPIIAGKMAAAKVRGIQSLHIAASAKHFCANNKEVNRYESDSIVSERALREIYLKGFEICVKEAQPWTIMSSYNIVNGTRASENYDLLTNVLRNEWGFEGMITTDWWNHAEEYKEHLAGNDIKMPVGDHESVMAALKDGKITRTDLEVCAKRLLQMIMKLD</sequence>
<dbReference type="InterPro" id="IPR013783">
    <property type="entry name" value="Ig-like_fold"/>
</dbReference>
<gene>
    <name evidence="4" type="ORF">IAA60_07875</name>
</gene>
<dbReference type="InterPro" id="IPR050288">
    <property type="entry name" value="Cellulose_deg_GH3"/>
</dbReference>
<organism evidence="4 5">
    <name type="scientific">Candidatus Ornithomonoglobus intestinigallinarum</name>
    <dbReference type="NCBI Taxonomy" id="2840894"/>
    <lineage>
        <taxon>Bacteria</taxon>
        <taxon>Bacillati</taxon>
        <taxon>Bacillota</taxon>
        <taxon>Clostridia</taxon>
        <taxon>Candidatus Ornithomonoglobus</taxon>
    </lineage>
</organism>
<dbReference type="Pfam" id="PF00933">
    <property type="entry name" value="Glyco_hydro_3"/>
    <property type="match status" value="1"/>
</dbReference>
<dbReference type="Pfam" id="PF01915">
    <property type="entry name" value="Glyco_hydro_3_C"/>
    <property type="match status" value="1"/>
</dbReference>
<dbReference type="InterPro" id="IPR026891">
    <property type="entry name" value="Fn3-like"/>
</dbReference>
<dbReference type="PANTHER" id="PTHR42715:SF10">
    <property type="entry name" value="BETA-GLUCOSIDASE"/>
    <property type="match status" value="1"/>
</dbReference>
<dbReference type="Gene3D" id="2.60.40.10">
    <property type="entry name" value="Immunoglobulins"/>
    <property type="match status" value="1"/>
</dbReference>
<proteinExistence type="inferred from homology"/>
<dbReference type="InterPro" id="IPR036962">
    <property type="entry name" value="Glyco_hydro_3_N_sf"/>
</dbReference>
<comment type="caution">
    <text evidence="4">The sequence shown here is derived from an EMBL/GenBank/DDBJ whole genome shotgun (WGS) entry which is preliminary data.</text>
</comment>
<dbReference type="Gene3D" id="3.40.50.1700">
    <property type="entry name" value="Glycoside hydrolase family 3 C-terminal domain"/>
    <property type="match status" value="1"/>
</dbReference>
<comment type="similarity">
    <text evidence="1">Belongs to the glycosyl hydrolase 3 family.</text>
</comment>
<protein>
    <submittedName>
        <fullName evidence="4">Glycoside hydrolase family 3 protein</fullName>
    </submittedName>
</protein>
<feature type="domain" description="Fibronectin type III-like" evidence="3">
    <location>
        <begin position="331"/>
        <end position="406"/>
    </location>
</feature>
<dbReference type="SMART" id="SM01217">
    <property type="entry name" value="Fn3_like"/>
    <property type="match status" value="1"/>
</dbReference>
<dbReference type="EMBL" id="DVLU01000079">
    <property type="protein sequence ID" value="HIT85805.1"/>
    <property type="molecule type" value="Genomic_DNA"/>
</dbReference>
<accession>A0A9D1H3R0</accession>
<dbReference type="InterPro" id="IPR036881">
    <property type="entry name" value="Glyco_hydro_3_C_sf"/>
</dbReference>
<dbReference type="InterPro" id="IPR002772">
    <property type="entry name" value="Glyco_hydro_3_C"/>
</dbReference>
<dbReference type="SUPFAM" id="SSF52279">
    <property type="entry name" value="Beta-D-glucan exohydrolase, C-terminal domain"/>
    <property type="match status" value="1"/>
</dbReference>
<evidence type="ECO:0000256" key="1">
    <source>
        <dbReference type="ARBA" id="ARBA00005336"/>
    </source>
</evidence>
<dbReference type="InterPro" id="IPR001764">
    <property type="entry name" value="Glyco_hydro_3_N"/>
</dbReference>
<dbReference type="GO" id="GO:0004553">
    <property type="term" value="F:hydrolase activity, hydrolyzing O-glycosyl compounds"/>
    <property type="evidence" value="ECO:0007669"/>
    <property type="project" value="InterPro"/>
</dbReference>
<dbReference type="Proteomes" id="UP000824165">
    <property type="component" value="Unassembled WGS sequence"/>
</dbReference>
<dbReference type="SUPFAM" id="SSF51445">
    <property type="entry name" value="(Trans)glycosidases"/>
    <property type="match status" value="1"/>
</dbReference>
<keyword evidence="2 4" id="KW-0378">Hydrolase</keyword>
<dbReference type="Gene3D" id="3.20.20.300">
    <property type="entry name" value="Glycoside hydrolase, family 3, N-terminal domain"/>
    <property type="match status" value="1"/>
</dbReference>
<dbReference type="PRINTS" id="PR00133">
    <property type="entry name" value="GLHYDRLASE3"/>
</dbReference>
<evidence type="ECO:0000313" key="4">
    <source>
        <dbReference type="EMBL" id="HIT85805.1"/>
    </source>
</evidence>
<reference evidence="4" key="1">
    <citation type="submission" date="2020-10" db="EMBL/GenBank/DDBJ databases">
        <authorList>
            <person name="Gilroy R."/>
        </authorList>
    </citation>
    <scope>NUCLEOTIDE SEQUENCE</scope>
    <source>
        <strain evidence="4">CHK181-108</strain>
    </source>
</reference>
<dbReference type="GO" id="GO:0005975">
    <property type="term" value="P:carbohydrate metabolic process"/>
    <property type="evidence" value="ECO:0007669"/>
    <property type="project" value="InterPro"/>
</dbReference>
<dbReference type="PANTHER" id="PTHR42715">
    <property type="entry name" value="BETA-GLUCOSIDASE"/>
    <property type="match status" value="1"/>
</dbReference>
<evidence type="ECO:0000256" key="2">
    <source>
        <dbReference type="ARBA" id="ARBA00022801"/>
    </source>
</evidence>
<reference evidence="4" key="2">
    <citation type="journal article" date="2021" name="PeerJ">
        <title>Extensive microbial diversity within the chicken gut microbiome revealed by metagenomics and culture.</title>
        <authorList>
            <person name="Gilroy R."/>
            <person name="Ravi A."/>
            <person name="Getino M."/>
            <person name="Pursley I."/>
            <person name="Horton D.L."/>
            <person name="Alikhan N.F."/>
            <person name="Baker D."/>
            <person name="Gharbi K."/>
            <person name="Hall N."/>
            <person name="Watson M."/>
            <person name="Adriaenssens E.M."/>
            <person name="Foster-Nyarko E."/>
            <person name="Jarju S."/>
            <person name="Secka A."/>
            <person name="Antonio M."/>
            <person name="Oren A."/>
            <person name="Chaudhuri R.R."/>
            <person name="La Ragione R."/>
            <person name="Hildebrand F."/>
            <person name="Pallen M.J."/>
        </authorList>
    </citation>
    <scope>NUCLEOTIDE SEQUENCE</scope>
    <source>
        <strain evidence="4">CHK181-108</strain>
    </source>
</reference>
<dbReference type="AlphaFoldDB" id="A0A9D1H3R0"/>